<dbReference type="AlphaFoldDB" id="A0A7W0I7X5"/>
<dbReference type="SUPFAM" id="SSF52833">
    <property type="entry name" value="Thioredoxin-like"/>
    <property type="match status" value="1"/>
</dbReference>
<evidence type="ECO:0000313" key="1">
    <source>
        <dbReference type="EMBL" id="MBA2945770.1"/>
    </source>
</evidence>
<reference evidence="1 2" key="1">
    <citation type="submission" date="2020-07" db="EMBL/GenBank/DDBJ databases">
        <title>Streptomyces isolated from Indian soil.</title>
        <authorList>
            <person name="Mandal S."/>
            <person name="Maiti P.K."/>
        </authorList>
    </citation>
    <scope>NUCLEOTIDE SEQUENCE [LARGE SCALE GENOMIC DNA]</scope>
    <source>
        <strain evidence="1 2">PSKA28</strain>
    </source>
</reference>
<dbReference type="Proteomes" id="UP000545761">
    <property type="component" value="Unassembled WGS sequence"/>
</dbReference>
<comment type="caution">
    <text evidence="1">The sequence shown here is derived from an EMBL/GenBank/DDBJ whole genome shotgun (WGS) entry which is preliminary data.</text>
</comment>
<dbReference type="Pfam" id="PF13743">
    <property type="entry name" value="Thioredoxin_5"/>
    <property type="match status" value="1"/>
</dbReference>
<dbReference type="Gene3D" id="3.40.30.10">
    <property type="entry name" value="Glutaredoxin"/>
    <property type="match status" value="1"/>
</dbReference>
<dbReference type="InterPro" id="IPR036249">
    <property type="entry name" value="Thioredoxin-like_sf"/>
</dbReference>
<evidence type="ECO:0000313" key="2">
    <source>
        <dbReference type="Proteomes" id="UP000545761"/>
    </source>
</evidence>
<sequence length="311" mass="33832">MSTRGAKTGEAGTDSAAQPLVHVTEFTDPACPWAWGSEPVFRLLRHGLAPHLRWRRVFGILFDEDDDPAPDSDAEARWYEGFIKGVAEHTHAPYAARLHWLSRTSWPASIAAKAAEAQGERVAERVLRRLRETTFVLGMPADTPAGVEEAIRGVPGLDIRKLLDDRTVADARAAVRDDWAETRRPLAEVCDLQGPGPHPGRAKEVGDGRRYALPTLLFDGPGGRICVPGWRPLTSYLQAAAAAAGTPLPAPEAVSPEAALNHWRSVTRRELQLLTGALEPPHGATVVETANGPLWLHPEEAETHPATRRTS</sequence>
<protein>
    <submittedName>
        <fullName evidence="1">DsbA family protein</fullName>
    </submittedName>
</protein>
<gene>
    <name evidence="1" type="ORF">H1D24_08090</name>
</gene>
<dbReference type="RefSeq" id="WP_181656690.1">
    <property type="nucleotide sequence ID" value="NZ_JACEHE010000003.1"/>
</dbReference>
<dbReference type="EMBL" id="JACEHE010000003">
    <property type="protein sequence ID" value="MBA2945770.1"/>
    <property type="molecule type" value="Genomic_DNA"/>
</dbReference>
<name>A0A7W0I7X5_9ACTN</name>
<proteinExistence type="predicted"/>
<accession>A0A7W0I7X5</accession>
<organism evidence="1 2">
    <name type="scientific">Streptomyces himalayensis subsp. himalayensis</name>
    <dbReference type="NCBI Taxonomy" id="2756131"/>
    <lineage>
        <taxon>Bacteria</taxon>
        <taxon>Bacillati</taxon>
        <taxon>Actinomycetota</taxon>
        <taxon>Actinomycetes</taxon>
        <taxon>Kitasatosporales</taxon>
        <taxon>Streptomycetaceae</taxon>
        <taxon>Streptomyces</taxon>
        <taxon>Streptomyces himalayensis</taxon>
    </lineage>
</organism>